<dbReference type="AlphaFoldDB" id="A0A8S3YBZ6"/>
<evidence type="ECO:0000313" key="2">
    <source>
        <dbReference type="Proteomes" id="UP000678393"/>
    </source>
</evidence>
<comment type="caution">
    <text evidence="1">The sequence shown here is derived from an EMBL/GenBank/DDBJ whole genome shotgun (WGS) entry which is preliminary data.</text>
</comment>
<proteinExistence type="predicted"/>
<protein>
    <submittedName>
        <fullName evidence="1">Uncharacterized protein</fullName>
    </submittedName>
</protein>
<gene>
    <name evidence="1" type="ORF">CUNI_LOCUS377</name>
</gene>
<evidence type="ECO:0000313" key="1">
    <source>
        <dbReference type="EMBL" id="CAG5114819.1"/>
    </source>
</evidence>
<dbReference type="Proteomes" id="UP000678393">
    <property type="component" value="Unassembled WGS sequence"/>
</dbReference>
<feature type="non-terminal residue" evidence="1">
    <location>
        <position position="1"/>
    </location>
</feature>
<accession>A0A8S3YBZ6</accession>
<sequence>VPDVPVAIYIARFSSVAPLLSISDTRSNKKYPNDSSIINSDVLSVEFLNISKIIFQLLSQPVVLTFSLQ</sequence>
<name>A0A8S3YBZ6_9EUPU</name>
<organism evidence="1 2">
    <name type="scientific">Candidula unifasciata</name>
    <dbReference type="NCBI Taxonomy" id="100452"/>
    <lineage>
        <taxon>Eukaryota</taxon>
        <taxon>Metazoa</taxon>
        <taxon>Spiralia</taxon>
        <taxon>Lophotrochozoa</taxon>
        <taxon>Mollusca</taxon>
        <taxon>Gastropoda</taxon>
        <taxon>Heterobranchia</taxon>
        <taxon>Euthyneura</taxon>
        <taxon>Panpulmonata</taxon>
        <taxon>Eupulmonata</taxon>
        <taxon>Stylommatophora</taxon>
        <taxon>Helicina</taxon>
        <taxon>Helicoidea</taxon>
        <taxon>Geomitridae</taxon>
        <taxon>Candidula</taxon>
    </lineage>
</organism>
<dbReference type="EMBL" id="CAJHNH020000042">
    <property type="protein sequence ID" value="CAG5114819.1"/>
    <property type="molecule type" value="Genomic_DNA"/>
</dbReference>
<reference evidence="1" key="1">
    <citation type="submission" date="2021-04" db="EMBL/GenBank/DDBJ databases">
        <authorList>
            <consortium name="Molecular Ecology Group"/>
        </authorList>
    </citation>
    <scope>NUCLEOTIDE SEQUENCE</scope>
</reference>
<feature type="non-terminal residue" evidence="1">
    <location>
        <position position="69"/>
    </location>
</feature>
<keyword evidence="2" id="KW-1185">Reference proteome</keyword>